<gene>
    <name evidence="13" type="ORF">GCM10011289_26870</name>
</gene>
<dbReference type="GO" id="GO:0005576">
    <property type="term" value="C:extracellular region"/>
    <property type="evidence" value="ECO:0007669"/>
    <property type="project" value="UniProtKB-SubCell"/>
</dbReference>
<feature type="signal peptide" evidence="11">
    <location>
        <begin position="1"/>
        <end position="19"/>
    </location>
</feature>
<sequence>MIKRIACLAGLAVAMSAGAAEPMAAGLIVKYRDARGVRALALSAPPVGDEVRARAASVKSLARRLGSSIDYRGIIPSGALAFASRRPMKLSVALALSRNVSQDAAVEYAEPDLLLKPLSVSSHARFAGQWALHGSTMAGGALNVADAWRITRGGGVTVAVLDSGYRPHRDLARNVLPGHTFISDADNARNSVGREAGAVDPGTYRAEDECDADSPASDSNWHGTQVAGIIAANGAVAGVAPESRILPVRVLGRCGGKISDVVAALYWAAGLPVAGVPDNTSPARIVNLSLGAELPCMHSMRRAIADLFRRNVLVVAAAGNAARNARNSMPASCPGVLSVAASDRNGNIAYYSNYGAMVSMTAPGGDQSRGPDEGILVVSNDGRTVPGGDSYDHSQGTSMAAPHVAGVAALALAANPALTAADLRNLLIRTARPAPGACPGCSAGIVDAAAVVGEAARRRSGTVR</sequence>
<evidence type="ECO:0000256" key="5">
    <source>
        <dbReference type="ARBA" id="ARBA00022729"/>
    </source>
</evidence>
<evidence type="ECO:0000256" key="9">
    <source>
        <dbReference type="PROSITE-ProRule" id="PRU01240"/>
    </source>
</evidence>
<proteinExistence type="inferred from homology"/>
<dbReference type="Pfam" id="PF00082">
    <property type="entry name" value="Peptidase_S8"/>
    <property type="match status" value="1"/>
</dbReference>
<evidence type="ECO:0000256" key="6">
    <source>
        <dbReference type="ARBA" id="ARBA00022801"/>
    </source>
</evidence>
<dbReference type="PANTHER" id="PTHR43806:SF11">
    <property type="entry name" value="CEREVISIN-RELATED"/>
    <property type="match status" value="1"/>
</dbReference>
<evidence type="ECO:0000256" key="2">
    <source>
        <dbReference type="ARBA" id="ARBA00011073"/>
    </source>
</evidence>
<organism evidence="13 14">
    <name type="scientific">Paludibacterium paludis</name>
    <dbReference type="NCBI Taxonomy" id="1225769"/>
    <lineage>
        <taxon>Bacteria</taxon>
        <taxon>Pseudomonadati</taxon>
        <taxon>Pseudomonadota</taxon>
        <taxon>Betaproteobacteria</taxon>
        <taxon>Neisseriales</taxon>
        <taxon>Chromobacteriaceae</taxon>
        <taxon>Paludibacterium</taxon>
    </lineage>
</organism>
<dbReference type="AlphaFoldDB" id="A0A918UAG9"/>
<evidence type="ECO:0000313" key="13">
    <source>
        <dbReference type="EMBL" id="GGY21772.1"/>
    </source>
</evidence>
<protein>
    <submittedName>
        <fullName evidence="13">Peptidase</fullName>
    </submittedName>
</protein>
<evidence type="ECO:0000256" key="4">
    <source>
        <dbReference type="ARBA" id="ARBA00022670"/>
    </source>
</evidence>
<dbReference type="InterPro" id="IPR023828">
    <property type="entry name" value="Peptidase_S8_Ser-AS"/>
</dbReference>
<comment type="similarity">
    <text evidence="2 9">Belongs to the peptidase S8 family.</text>
</comment>
<evidence type="ECO:0000256" key="10">
    <source>
        <dbReference type="SAM" id="MobiDB-lite"/>
    </source>
</evidence>
<evidence type="ECO:0000313" key="14">
    <source>
        <dbReference type="Proteomes" id="UP000645257"/>
    </source>
</evidence>
<keyword evidence="4 9" id="KW-0645">Protease</keyword>
<evidence type="ECO:0000256" key="1">
    <source>
        <dbReference type="ARBA" id="ARBA00004613"/>
    </source>
</evidence>
<reference evidence="13" key="1">
    <citation type="journal article" date="2014" name="Int. J. Syst. Evol. Microbiol.">
        <title>Complete genome sequence of Corynebacterium casei LMG S-19264T (=DSM 44701T), isolated from a smear-ripened cheese.</title>
        <authorList>
            <consortium name="US DOE Joint Genome Institute (JGI-PGF)"/>
            <person name="Walter F."/>
            <person name="Albersmeier A."/>
            <person name="Kalinowski J."/>
            <person name="Ruckert C."/>
        </authorList>
    </citation>
    <scope>NUCLEOTIDE SEQUENCE</scope>
    <source>
        <strain evidence="13">KCTC 32182</strain>
    </source>
</reference>
<dbReference type="PROSITE" id="PS00137">
    <property type="entry name" value="SUBTILASE_HIS"/>
    <property type="match status" value="1"/>
</dbReference>
<comment type="subcellular location">
    <subcellularLocation>
        <location evidence="1">Secreted</location>
    </subcellularLocation>
</comment>
<feature type="active site" description="Charge relay system" evidence="9">
    <location>
        <position position="398"/>
    </location>
</feature>
<dbReference type="Gene3D" id="3.40.50.200">
    <property type="entry name" value="Peptidase S8/S53 domain"/>
    <property type="match status" value="1"/>
</dbReference>
<evidence type="ECO:0000256" key="7">
    <source>
        <dbReference type="ARBA" id="ARBA00022825"/>
    </source>
</evidence>
<dbReference type="SUPFAM" id="SSF52743">
    <property type="entry name" value="Subtilisin-like"/>
    <property type="match status" value="1"/>
</dbReference>
<evidence type="ECO:0000256" key="11">
    <source>
        <dbReference type="SAM" id="SignalP"/>
    </source>
</evidence>
<dbReference type="InterPro" id="IPR036852">
    <property type="entry name" value="Peptidase_S8/S53_dom_sf"/>
</dbReference>
<keyword evidence="7 9" id="KW-0720">Serine protease</keyword>
<dbReference type="GO" id="GO:0004252">
    <property type="term" value="F:serine-type endopeptidase activity"/>
    <property type="evidence" value="ECO:0007669"/>
    <property type="project" value="UniProtKB-UniRule"/>
</dbReference>
<dbReference type="Proteomes" id="UP000645257">
    <property type="component" value="Unassembled WGS sequence"/>
</dbReference>
<keyword evidence="8" id="KW-0865">Zymogen</keyword>
<dbReference type="GO" id="GO:0006508">
    <property type="term" value="P:proteolysis"/>
    <property type="evidence" value="ECO:0007669"/>
    <property type="project" value="UniProtKB-KW"/>
</dbReference>
<reference evidence="13" key="2">
    <citation type="submission" date="2020-09" db="EMBL/GenBank/DDBJ databases">
        <authorList>
            <person name="Sun Q."/>
            <person name="Kim S."/>
        </authorList>
    </citation>
    <scope>NUCLEOTIDE SEQUENCE</scope>
    <source>
        <strain evidence="13">KCTC 32182</strain>
    </source>
</reference>
<keyword evidence="14" id="KW-1185">Reference proteome</keyword>
<dbReference type="RefSeq" id="WP_189535176.1">
    <property type="nucleotide sequence ID" value="NZ_BMYX01000016.1"/>
</dbReference>
<dbReference type="PROSITE" id="PS00138">
    <property type="entry name" value="SUBTILASE_SER"/>
    <property type="match status" value="1"/>
</dbReference>
<accession>A0A918UAG9</accession>
<dbReference type="FunFam" id="3.40.50.200:FF:000022">
    <property type="entry name" value="Extracellular protease"/>
    <property type="match status" value="1"/>
</dbReference>
<feature type="domain" description="Peptidase S8/S53" evidence="12">
    <location>
        <begin position="153"/>
        <end position="432"/>
    </location>
</feature>
<evidence type="ECO:0000259" key="12">
    <source>
        <dbReference type="Pfam" id="PF00082"/>
    </source>
</evidence>
<keyword evidence="5 11" id="KW-0732">Signal</keyword>
<evidence type="ECO:0000256" key="8">
    <source>
        <dbReference type="ARBA" id="ARBA00023145"/>
    </source>
</evidence>
<feature type="region of interest" description="Disordered" evidence="10">
    <location>
        <begin position="194"/>
        <end position="218"/>
    </location>
</feature>
<dbReference type="EMBL" id="BMYX01000016">
    <property type="protein sequence ID" value="GGY21772.1"/>
    <property type="molecule type" value="Genomic_DNA"/>
</dbReference>
<dbReference type="PROSITE" id="PS51892">
    <property type="entry name" value="SUBTILASE"/>
    <property type="match status" value="1"/>
</dbReference>
<dbReference type="PANTHER" id="PTHR43806">
    <property type="entry name" value="PEPTIDASE S8"/>
    <property type="match status" value="1"/>
</dbReference>
<dbReference type="InterPro" id="IPR022398">
    <property type="entry name" value="Peptidase_S8_His-AS"/>
</dbReference>
<feature type="chain" id="PRO_5037617622" evidence="11">
    <location>
        <begin position="20"/>
        <end position="464"/>
    </location>
</feature>
<keyword evidence="6 9" id="KW-0378">Hydrolase</keyword>
<dbReference type="PRINTS" id="PR00723">
    <property type="entry name" value="SUBTILISIN"/>
</dbReference>
<dbReference type="InterPro" id="IPR000209">
    <property type="entry name" value="Peptidase_S8/S53_dom"/>
</dbReference>
<feature type="active site" description="Charge relay system" evidence="9">
    <location>
        <position position="222"/>
    </location>
</feature>
<keyword evidence="3" id="KW-0964">Secreted</keyword>
<evidence type="ECO:0000256" key="3">
    <source>
        <dbReference type="ARBA" id="ARBA00022525"/>
    </source>
</evidence>
<comment type="caution">
    <text evidence="13">The sequence shown here is derived from an EMBL/GenBank/DDBJ whole genome shotgun (WGS) entry which is preliminary data.</text>
</comment>
<feature type="active site" description="Charge relay system" evidence="9">
    <location>
        <position position="162"/>
    </location>
</feature>
<dbReference type="InterPro" id="IPR015500">
    <property type="entry name" value="Peptidase_S8_subtilisin-rel"/>
</dbReference>
<name>A0A918UAG9_9NEIS</name>
<dbReference type="InterPro" id="IPR050131">
    <property type="entry name" value="Peptidase_S8_subtilisin-like"/>
</dbReference>